<sequence>MKWTINQLQKYRDKNLQLDESVDVSDIKELDKQIRDASPMHITGRADISSSKITFHLHINGKLILPCSRTLVDVEYPIDINTIETFLLNAEFEDPYAENSYSVEGDVIDLLPVIKENILIEIPIQVFCDDTDSEDAAPQSGKDWEVLTEEDQKKKVDPRLAKLANFFDNENNKS</sequence>
<evidence type="ECO:0000313" key="2">
    <source>
        <dbReference type="EMBL" id="PLT27689.1"/>
    </source>
</evidence>
<feature type="region of interest" description="Disordered" evidence="1">
    <location>
        <begin position="131"/>
        <end position="150"/>
    </location>
</feature>
<reference evidence="2 3" key="1">
    <citation type="submission" date="2017-11" db="EMBL/GenBank/DDBJ databases">
        <title>Comparitive Functional Genomics of Dry Heat Resistant strains isolated from the Viking Spacecraft.</title>
        <authorList>
            <person name="Seuylemezian A."/>
            <person name="Cooper K."/>
            <person name="Vaishampayan P."/>
        </authorList>
    </citation>
    <scope>NUCLEOTIDE SEQUENCE [LARGE SCALE GENOMIC DNA]</scope>
    <source>
        <strain evidence="2 3">V1-29</strain>
    </source>
</reference>
<evidence type="ECO:0000313" key="3">
    <source>
        <dbReference type="Proteomes" id="UP000234748"/>
    </source>
</evidence>
<dbReference type="Pfam" id="PF02620">
    <property type="entry name" value="YceD"/>
    <property type="match status" value="1"/>
</dbReference>
<dbReference type="OrthoDB" id="9790372at2"/>
<accession>A0A2N5LZZ9</accession>
<dbReference type="EMBL" id="PGUY01000084">
    <property type="protein sequence ID" value="PLT27689.1"/>
    <property type="molecule type" value="Genomic_DNA"/>
</dbReference>
<evidence type="ECO:0008006" key="4">
    <source>
        <dbReference type="Google" id="ProtNLM"/>
    </source>
</evidence>
<dbReference type="InterPro" id="IPR003772">
    <property type="entry name" value="YceD"/>
</dbReference>
<protein>
    <recommendedName>
        <fullName evidence="4">DUF177 domain-containing protein</fullName>
    </recommendedName>
</protein>
<dbReference type="RefSeq" id="WP_101645634.1">
    <property type="nucleotide sequence ID" value="NZ_PGUY01000084.1"/>
</dbReference>
<name>A0A2N5LZZ9_9BACI</name>
<evidence type="ECO:0000256" key="1">
    <source>
        <dbReference type="SAM" id="MobiDB-lite"/>
    </source>
</evidence>
<organism evidence="2 3">
    <name type="scientific">Peribacillus deserti</name>
    <dbReference type="NCBI Taxonomy" id="673318"/>
    <lineage>
        <taxon>Bacteria</taxon>
        <taxon>Bacillati</taxon>
        <taxon>Bacillota</taxon>
        <taxon>Bacilli</taxon>
        <taxon>Bacillales</taxon>
        <taxon>Bacillaceae</taxon>
        <taxon>Peribacillus</taxon>
    </lineage>
</organism>
<gene>
    <name evidence="2" type="ORF">CUU66_22485</name>
</gene>
<proteinExistence type="predicted"/>
<comment type="caution">
    <text evidence="2">The sequence shown here is derived from an EMBL/GenBank/DDBJ whole genome shotgun (WGS) entry which is preliminary data.</text>
</comment>
<dbReference type="AlphaFoldDB" id="A0A2N5LZZ9"/>
<keyword evidence="3" id="KW-1185">Reference proteome</keyword>
<dbReference type="Proteomes" id="UP000234748">
    <property type="component" value="Unassembled WGS sequence"/>
</dbReference>